<comment type="caution">
    <text evidence="19">The sequence shown here is derived from an EMBL/GenBank/DDBJ whole genome shotgun (WGS) entry which is preliminary data.</text>
</comment>
<evidence type="ECO:0000256" key="4">
    <source>
        <dbReference type="ARBA" id="ARBA00010550"/>
    </source>
</evidence>
<evidence type="ECO:0000259" key="18">
    <source>
        <dbReference type="SMART" id="SM00382"/>
    </source>
</evidence>
<comment type="similarity">
    <text evidence="3">In the C-terminal section; belongs to the peptidase M41 family.</text>
</comment>
<dbReference type="Gene3D" id="1.20.58.760">
    <property type="entry name" value="Peptidase M41"/>
    <property type="match status" value="1"/>
</dbReference>
<evidence type="ECO:0000256" key="8">
    <source>
        <dbReference type="ARBA" id="ARBA00022741"/>
    </source>
</evidence>
<dbReference type="InterPro" id="IPR036322">
    <property type="entry name" value="WD40_repeat_dom_sf"/>
</dbReference>
<reference evidence="19 20" key="1">
    <citation type="journal article" date="2024" name="J Genomics">
        <title>Draft genome sequencing and assembly of Favolaschia claudopus CIRM-BRFM 2984 isolated from oak limbs.</title>
        <authorList>
            <person name="Navarro D."/>
            <person name="Drula E."/>
            <person name="Chaduli D."/>
            <person name="Cazenave R."/>
            <person name="Ahrendt S."/>
            <person name="Wang J."/>
            <person name="Lipzen A."/>
            <person name="Daum C."/>
            <person name="Barry K."/>
            <person name="Grigoriev I.V."/>
            <person name="Favel A."/>
            <person name="Rosso M.N."/>
            <person name="Martin F."/>
        </authorList>
    </citation>
    <scope>NUCLEOTIDE SEQUENCE [LARGE SCALE GENOMIC DNA]</scope>
    <source>
        <strain evidence="19 20">CIRM-BRFM 2984</strain>
    </source>
</reference>
<dbReference type="NCBIfam" id="TIGR01241">
    <property type="entry name" value="FtsH_fam"/>
    <property type="match status" value="1"/>
</dbReference>
<dbReference type="GO" id="GO:0004176">
    <property type="term" value="F:ATP-dependent peptidase activity"/>
    <property type="evidence" value="ECO:0007669"/>
    <property type="project" value="InterPro"/>
</dbReference>
<dbReference type="FunFam" id="1.20.58.760:FF:000003">
    <property type="entry name" value="AFG3-like AAA ATPase 2"/>
    <property type="match status" value="1"/>
</dbReference>
<evidence type="ECO:0000256" key="5">
    <source>
        <dbReference type="ARBA" id="ARBA00022670"/>
    </source>
</evidence>
<keyword evidence="5" id="KW-0645">Protease</keyword>
<keyword evidence="20" id="KW-1185">Reference proteome</keyword>
<proteinExistence type="inferred from homology"/>
<evidence type="ECO:0000256" key="10">
    <source>
        <dbReference type="ARBA" id="ARBA00022833"/>
    </source>
</evidence>
<dbReference type="InterPro" id="IPR003959">
    <property type="entry name" value="ATPase_AAA_core"/>
</dbReference>
<evidence type="ECO:0000256" key="1">
    <source>
        <dbReference type="ARBA" id="ARBA00001947"/>
    </source>
</evidence>
<evidence type="ECO:0000256" key="16">
    <source>
        <dbReference type="ARBA" id="ARBA00048778"/>
    </source>
</evidence>
<dbReference type="FunFam" id="3.40.1690.20:FF:000003">
    <property type="entry name" value="Mitochondrial inner membrane AAA protease Yta12, putative"/>
    <property type="match status" value="1"/>
</dbReference>
<dbReference type="PANTHER" id="PTHR43655">
    <property type="entry name" value="ATP-DEPENDENT PROTEASE"/>
    <property type="match status" value="1"/>
</dbReference>
<comment type="subcellular location">
    <subcellularLocation>
        <location evidence="2">Mitochondrion membrane</location>
        <topology evidence="2">Multi-pass membrane protein</topology>
    </subcellularLocation>
</comment>
<dbReference type="InterPro" id="IPR037219">
    <property type="entry name" value="Peptidase_M41-like"/>
</dbReference>
<evidence type="ECO:0000256" key="6">
    <source>
        <dbReference type="ARBA" id="ARBA00022692"/>
    </source>
</evidence>
<dbReference type="InterPro" id="IPR003593">
    <property type="entry name" value="AAA+_ATPase"/>
</dbReference>
<gene>
    <name evidence="19" type="ORF">R3P38DRAFT_2492486</name>
</gene>
<dbReference type="Pfam" id="PF01434">
    <property type="entry name" value="Peptidase_M41"/>
    <property type="match status" value="1"/>
</dbReference>
<name>A0AAW0EIY1_9AGAR</name>
<evidence type="ECO:0000256" key="9">
    <source>
        <dbReference type="ARBA" id="ARBA00022801"/>
    </source>
</evidence>
<keyword evidence="7" id="KW-0479">Metal-binding</keyword>
<comment type="similarity">
    <text evidence="4">In the N-terminal section; belongs to the AAA ATPase family.</text>
</comment>
<keyword evidence="6" id="KW-0812">Transmembrane</keyword>
<dbReference type="Pfam" id="PF17862">
    <property type="entry name" value="AAA_lid_3"/>
    <property type="match status" value="1"/>
</dbReference>
<dbReference type="Pfam" id="PF06480">
    <property type="entry name" value="FtsH_ext"/>
    <property type="match status" value="1"/>
</dbReference>
<comment type="cofactor">
    <cofactor evidence="1">
        <name>Zn(2+)</name>
        <dbReference type="ChEBI" id="CHEBI:29105"/>
    </cofactor>
</comment>
<evidence type="ECO:0000256" key="11">
    <source>
        <dbReference type="ARBA" id="ARBA00022840"/>
    </source>
</evidence>
<dbReference type="InterPro" id="IPR015943">
    <property type="entry name" value="WD40/YVTN_repeat-like_dom_sf"/>
</dbReference>
<dbReference type="GO" id="GO:0008270">
    <property type="term" value="F:zinc ion binding"/>
    <property type="evidence" value="ECO:0007669"/>
    <property type="project" value="InterPro"/>
</dbReference>
<dbReference type="SUPFAM" id="SSF52540">
    <property type="entry name" value="P-loop containing nucleoside triphosphate hydrolases"/>
    <property type="match status" value="1"/>
</dbReference>
<dbReference type="GO" id="GO:0005524">
    <property type="term" value="F:ATP binding"/>
    <property type="evidence" value="ECO:0007669"/>
    <property type="project" value="UniProtKB-KW"/>
</dbReference>
<dbReference type="InterPro" id="IPR027417">
    <property type="entry name" value="P-loop_NTPase"/>
</dbReference>
<dbReference type="PANTHER" id="PTHR43655:SF2">
    <property type="entry name" value="AFG3 LIKE MATRIX AAA PEPTIDASE SUBUNIT 2, ISOFORM A"/>
    <property type="match status" value="1"/>
</dbReference>
<evidence type="ECO:0000313" key="19">
    <source>
        <dbReference type="EMBL" id="KAK7064325.1"/>
    </source>
</evidence>
<dbReference type="FunFam" id="3.40.50.300:FF:000001">
    <property type="entry name" value="ATP-dependent zinc metalloprotease FtsH"/>
    <property type="match status" value="1"/>
</dbReference>
<dbReference type="GO" id="GO:0034982">
    <property type="term" value="P:mitochondrial protein processing"/>
    <property type="evidence" value="ECO:0007669"/>
    <property type="project" value="TreeGrafter"/>
</dbReference>
<dbReference type="InterPro" id="IPR050928">
    <property type="entry name" value="ATP-dep_Zn_Metalloprotease"/>
</dbReference>
<dbReference type="HAMAP" id="MF_01458">
    <property type="entry name" value="FtsH"/>
    <property type="match status" value="1"/>
</dbReference>
<evidence type="ECO:0000256" key="3">
    <source>
        <dbReference type="ARBA" id="ARBA00010044"/>
    </source>
</evidence>
<dbReference type="CDD" id="cd19501">
    <property type="entry name" value="RecA-like_FtsH"/>
    <property type="match status" value="1"/>
</dbReference>
<feature type="region of interest" description="Disordered" evidence="17">
    <location>
        <begin position="1183"/>
        <end position="1232"/>
    </location>
</feature>
<evidence type="ECO:0000256" key="7">
    <source>
        <dbReference type="ARBA" id="ARBA00022723"/>
    </source>
</evidence>
<evidence type="ECO:0000256" key="14">
    <source>
        <dbReference type="ARBA" id="ARBA00023128"/>
    </source>
</evidence>
<keyword evidence="11" id="KW-0067">ATP-binding</keyword>
<dbReference type="FunFam" id="1.10.8.60:FF:000019">
    <property type="entry name" value="AFG3-like AAA ATPase 2"/>
    <property type="match status" value="1"/>
</dbReference>
<dbReference type="InterPro" id="IPR041569">
    <property type="entry name" value="AAA_lid_3"/>
</dbReference>
<dbReference type="Proteomes" id="UP001362999">
    <property type="component" value="Unassembled WGS sequence"/>
</dbReference>
<evidence type="ECO:0000313" key="20">
    <source>
        <dbReference type="Proteomes" id="UP001362999"/>
    </source>
</evidence>
<feature type="compositionally biased region" description="Basic and acidic residues" evidence="17">
    <location>
        <begin position="1183"/>
        <end position="1200"/>
    </location>
</feature>
<keyword evidence="9" id="KW-0378">Hydrolase</keyword>
<dbReference type="SUPFAM" id="SSF140990">
    <property type="entry name" value="FtsH protease domain-like"/>
    <property type="match status" value="1"/>
</dbReference>
<dbReference type="Gene3D" id="3.40.50.300">
    <property type="entry name" value="P-loop containing nucleotide triphosphate hydrolases"/>
    <property type="match status" value="1"/>
</dbReference>
<organism evidence="19 20">
    <name type="scientific">Favolaschia claudopus</name>
    <dbReference type="NCBI Taxonomy" id="2862362"/>
    <lineage>
        <taxon>Eukaryota</taxon>
        <taxon>Fungi</taxon>
        <taxon>Dikarya</taxon>
        <taxon>Basidiomycota</taxon>
        <taxon>Agaricomycotina</taxon>
        <taxon>Agaricomycetes</taxon>
        <taxon>Agaricomycetidae</taxon>
        <taxon>Agaricales</taxon>
        <taxon>Marasmiineae</taxon>
        <taxon>Mycenaceae</taxon>
        <taxon>Favolaschia</taxon>
    </lineage>
</organism>
<dbReference type="GO" id="GO:0030163">
    <property type="term" value="P:protein catabolic process"/>
    <property type="evidence" value="ECO:0007669"/>
    <property type="project" value="UniProtKB-ARBA"/>
</dbReference>
<feature type="region of interest" description="Disordered" evidence="17">
    <location>
        <begin position="485"/>
        <end position="559"/>
    </location>
</feature>
<keyword evidence="8" id="KW-0547">Nucleotide-binding</keyword>
<evidence type="ECO:0000256" key="2">
    <source>
        <dbReference type="ARBA" id="ARBA00004225"/>
    </source>
</evidence>
<keyword evidence="12" id="KW-1133">Transmembrane helix</keyword>
<feature type="domain" description="AAA+ ATPase" evidence="18">
    <location>
        <begin position="763"/>
        <end position="903"/>
    </location>
</feature>
<dbReference type="Gene3D" id="2.130.10.10">
    <property type="entry name" value="YVTN repeat-like/Quinoprotein amine dehydrogenase"/>
    <property type="match status" value="1"/>
</dbReference>
<evidence type="ECO:0000256" key="15">
    <source>
        <dbReference type="ARBA" id="ARBA00023136"/>
    </source>
</evidence>
<dbReference type="GO" id="GO:0016887">
    <property type="term" value="F:ATP hydrolysis activity"/>
    <property type="evidence" value="ECO:0007669"/>
    <property type="project" value="InterPro"/>
</dbReference>
<dbReference type="SMART" id="SM00382">
    <property type="entry name" value="AAA"/>
    <property type="match status" value="1"/>
</dbReference>
<dbReference type="InterPro" id="IPR000642">
    <property type="entry name" value="Peptidase_M41"/>
</dbReference>
<dbReference type="SUPFAM" id="SSF50978">
    <property type="entry name" value="WD40 repeat-like"/>
    <property type="match status" value="1"/>
</dbReference>
<evidence type="ECO:0000256" key="13">
    <source>
        <dbReference type="ARBA" id="ARBA00023049"/>
    </source>
</evidence>
<keyword evidence="15" id="KW-0472">Membrane</keyword>
<dbReference type="GO" id="GO:0005745">
    <property type="term" value="C:m-AAA complex"/>
    <property type="evidence" value="ECO:0007669"/>
    <property type="project" value="TreeGrafter"/>
</dbReference>
<dbReference type="InterPro" id="IPR003960">
    <property type="entry name" value="ATPase_AAA_CS"/>
</dbReference>
<dbReference type="Gene3D" id="1.10.8.60">
    <property type="match status" value="1"/>
</dbReference>
<evidence type="ECO:0000256" key="17">
    <source>
        <dbReference type="SAM" id="MobiDB-lite"/>
    </source>
</evidence>
<keyword evidence="13" id="KW-0482">Metalloprotease</keyword>
<dbReference type="EMBL" id="JAWWNJ010000001">
    <property type="protein sequence ID" value="KAK7064325.1"/>
    <property type="molecule type" value="Genomic_DNA"/>
</dbReference>
<dbReference type="PROSITE" id="PS00674">
    <property type="entry name" value="AAA"/>
    <property type="match status" value="1"/>
</dbReference>
<dbReference type="Gene3D" id="3.40.1690.20">
    <property type="match status" value="1"/>
</dbReference>
<dbReference type="GO" id="GO:0004222">
    <property type="term" value="F:metalloendopeptidase activity"/>
    <property type="evidence" value="ECO:0007669"/>
    <property type="project" value="InterPro"/>
</dbReference>
<dbReference type="InterPro" id="IPR011546">
    <property type="entry name" value="Pept_M41_FtsH_extracell"/>
</dbReference>
<dbReference type="InterPro" id="IPR005936">
    <property type="entry name" value="FtsH"/>
</dbReference>
<evidence type="ECO:0000256" key="12">
    <source>
        <dbReference type="ARBA" id="ARBA00022989"/>
    </source>
</evidence>
<accession>A0AAW0EIY1</accession>
<dbReference type="SUPFAM" id="SSF82171">
    <property type="entry name" value="DPP6 N-terminal domain-like"/>
    <property type="match status" value="1"/>
</dbReference>
<comment type="catalytic activity">
    <reaction evidence="16">
        <text>ATP + H2O = ADP + phosphate + H(+)</text>
        <dbReference type="Rhea" id="RHEA:13065"/>
        <dbReference type="ChEBI" id="CHEBI:15377"/>
        <dbReference type="ChEBI" id="CHEBI:15378"/>
        <dbReference type="ChEBI" id="CHEBI:30616"/>
        <dbReference type="ChEBI" id="CHEBI:43474"/>
        <dbReference type="ChEBI" id="CHEBI:456216"/>
    </reaction>
    <physiologicalReaction direction="left-to-right" evidence="16">
        <dbReference type="Rhea" id="RHEA:13066"/>
    </physiologicalReaction>
</comment>
<keyword evidence="10" id="KW-0862">Zinc</keyword>
<dbReference type="Pfam" id="PF00004">
    <property type="entry name" value="AAA"/>
    <property type="match status" value="1"/>
</dbReference>
<dbReference type="AlphaFoldDB" id="A0AAW0EIY1"/>
<feature type="compositionally biased region" description="Low complexity" evidence="17">
    <location>
        <begin position="526"/>
        <end position="536"/>
    </location>
</feature>
<protein>
    <submittedName>
        <fullName evidence="19">ATP-dependent metallopeptidase</fullName>
    </submittedName>
</protein>
<sequence length="1232" mass="136178">MDFTEVYKHSGASSVAFSPGAYLILTAIKDRLVLRRADTFQIVQTWLLDASTTKTLAITASKLKGGLPENVITHIGFSCDSEYVLAASTKRGVVHVYKVQDEKWSARIESGAEGMNIFPPSQGWTKIFRVGLMKAEWAPDGRTILCFSQWGLRVTVWSLVTGAATYIQFPLHPDTGYTFRADGRYFVLAERHKSKDTLGVYDTADSYKLVRHFPLPTSSLASLALSPTGNHLAIWEGPTEYKLYIVSLVGDVLGTFCPDPDAGFGIRRVAWHPSGMFLAIYILDLTWSVAATLELSSRIPNGVVVWREPSKWQETTEGRGFLSYERLHGSQSITVQRADQTKPNPKSGVVQMEWNKTGSLLLVRFESTPTATHIFDFPSPQQEFRPRLRSVLLHTRPVLHARWNPDRKGSMSLCCGTQSLYMWSDEWVGEGGVEEEMAECIGVPAKNFETRDMRWTPDGKGVVLLDTRPDQNVFSRGLRLPLRSAAAYATKPRSTPPKDKREPAPQNEEPELPKDLEGFFKQQRPSSSKQSDSSESNSHKDNNNNSRPPPPPPNNNNFNFSNTQFAWLATASLAYFLYSSSNSSSSREITWQEFRTAFLDKGLVDKLVVVNGHRVRVKLHSNATGTMYPSAAIGNGDYHFSIGSIEAFERKLDEAQAELGIPSHERIPVAFHDEMSGWQTALDFAPTILTIGFLVWLSRRGSSSSGGGIFSIGKSRAKLYNKDTDVTVKFKDVAGMDEAKEEIMEFVKFLKEPAKYEKLGAKIPRGAILSGPPGTGKTLLAKATAGEASVPFLSVSGSEFVEMFVGVGSSRVRDLFADAKKHAPCIIFVDEIDAIGKSRAKGGNFGGNDERESTLNQLLVEMDGFGTKEHVVVLAGTNRPDVLDSALMRPGRFDRHIAIDRPDVSGRKGIYLVHLGPLRLSESLSDVDALAQKLAVLTPGFSGADIANVCNEAALHAARKAADFIESVDFDTAIERVIVGLERKSRVLSAEEKKTVAYHEAGHAVCGWFLEHADPLLKVSIIPRGTGALGYAQYLPPDRYLMSTPQMTDRICMTLGGRVSEEIFFGSENITSGAQDDLQKITRMAFEACANFGMNEVIGPVSYGGERGSKENWTKPFSEKTAEMLDSEVRKMITVAYDRTRTLLKEHRDDVIKVAELLLEKENITREDMIRLLGKRPFAGRSDDMDKWLDEHPKHPHGSEKSAPPPLEPTPGENSVDDPIPVAASVPLESRM</sequence>
<keyword evidence="14" id="KW-0496">Mitochondrion</keyword>